<dbReference type="EMBL" id="LJJB01000007">
    <property type="protein sequence ID" value="KQL49958.1"/>
    <property type="molecule type" value="Genomic_DNA"/>
</dbReference>
<dbReference type="Proteomes" id="UP000051063">
    <property type="component" value="Unassembled WGS sequence"/>
</dbReference>
<evidence type="ECO:0000313" key="2">
    <source>
        <dbReference type="Proteomes" id="UP000051063"/>
    </source>
</evidence>
<proteinExistence type="predicted"/>
<organism evidence="1 2">
    <name type="scientific">Brevibacillus choshinensis</name>
    <dbReference type="NCBI Taxonomy" id="54911"/>
    <lineage>
        <taxon>Bacteria</taxon>
        <taxon>Bacillati</taxon>
        <taxon>Bacillota</taxon>
        <taxon>Bacilli</taxon>
        <taxon>Bacillales</taxon>
        <taxon>Paenibacillaceae</taxon>
        <taxon>Brevibacillus</taxon>
    </lineage>
</organism>
<name>A0ABR5NER5_BRECH</name>
<sequence>MAKIGGYTHYEPMLKHLSGCLYEGNITAPDQHFGNKKIHYNPQKMNLLHPESQYKVYTITISGGPQMKEQDLYRSSSIRLDWKCVRMER</sequence>
<accession>A0ABR5NER5</accession>
<reference evidence="1 2" key="1">
    <citation type="submission" date="2015-09" db="EMBL/GenBank/DDBJ databases">
        <title>Genome sequencing project for genomic taxonomy and phylogenomics of Bacillus-like bacteria.</title>
        <authorList>
            <person name="Liu B."/>
            <person name="Wang J."/>
            <person name="Zhu Y."/>
            <person name="Liu G."/>
            <person name="Chen Q."/>
            <person name="Chen Z."/>
            <person name="Lan J."/>
            <person name="Che J."/>
            <person name="Ge C."/>
            <person name="Shi H."/>
            <person name="Pan Z."/>
            <person name="Liu X."/>
        </authorList>
    </citation>
    <scope>NUCLEOTIDE SEQUENCE [LARGE SCALE GENOMIC DNA]</scope>
    <source>
        <strain evidence="1 2">DSM 8552</strain>
    </source>
</reference>
<evidence type="ECO:0000313" key="1">
    <source>
        <dbReference type="EMBL" id="KQL49958.1"/>
    </source>
</evidence>
<keyword evidence="2" id="KW-1185">Reference proteome</keyword>
<protein>
    <submittedName>
        <fullName evidence="1">Uncharacterized protein</fullName>
    </submittedName>
</protein>
<comment type="caution">
    <text evidence="1">The sequence shown here is derived from an EMBL/GenBank/DDBJ whole genome shotgun (WGS) entry which is preliminary data.</text>
</comment>
<gene>
    <name evidence="1" type="ORF">AN963_09845</name>
</gene>